<accession>A0A382Y101</accession>
<dbReference type="PANTHER" id="PTHR43031:SF1">
    <property type="entry name" value="PYRIDINE NUCLEOTIDE-DISULPHIDE OXIDOREDUCTASE"/>
    <property type="match status" value="1"/>
</dbReference>
<dbReference type="InterPro" id="IPR001763">
    <property type="entry name" value="Rhodanese-like_dom"/>
</dbReference>
<organism evidence="2">
    <name type="scientific">marine metagenome</name>
    <dbReference type="NCBI Taxonomy" id="408172"/>
    <lineage>
        <taxon>unclassified sequences</taxon>
        <taxon>metagenomes</taxon>
        <taxon>ecological metagenomes</taxon>
    </lineage>
</organism>
<proteinExistence type="predicted"/>
<dbReference type="InterPro" id="IPR036873">
    <property type="entry name" value="Rhodanese-like_dom_sf"/>
</dbReference>
<sequence length="106" mass="12476">MSDINQQKWRSQLESEKDYLIIDVRTSEEFQELRLPNSINIDFYNPQNFMQELEKLDKSKSYYVYCRTGSRSATTCDLMKEIGFAKTYNLLGGITEWKGEVEGQNK</sequence>
<dbReference type="SMART" id="SM00450">
    <property type="entry name" value="RHOD"/>
    <property type="match status" value="1"/>
</dbReference>
<dbReference type="SUPFAM" id="SSF52821">
    <property type="entry name" value="Rhodanese/Cell cycle control phosphatase"/>
    <property type="match status" value="1"/>
</dbReference>
<dbReference type="InterPro" id="IPR050229">
    <property type="entry name" value="GlpE_sulfurtransferase"/>
</dbReference>
<dbReference type="Pfam" id="PF00581">
    <property type="entry name" value="Rhodanese"/>
    <property type="match status" value="1"/>
</dbReference>
<dbReference type="PANTHER" id="PTHR43031">
    <property type="entry name" value="FAD-DEPENDENT OXIDOREDUCTASE"/>
    <property type="match status" value="1"/>
</dbReference>
<reference evidence="2" key="1">
    <citation type="submission" date="2018-05" db="EMBL/GenBank/DDBJ databases">
        <authorList>
            <person name="Lanie J.A."/>
            <person name="Ng W.-L."/>
            <person name="Kazmierczak K.M."/>
            <person name="Andrzejewski T.M."/>
            <person name="Davidsen T.M."/>
            <person name="Wayne K.J."/>
            <person name="Tettelin H."/>
            <person name="Glass J.I."/>
            <person name="Rusch D."/>
            <person name="Podicherti R."/>
            <person name="Tsui H.-C.T."/>
            <person name="Winkler M.E."/>
        </authorList>
    </citation>
    <scope>NUCLEOTIDE SEQUENCE</scope>
</reference>
<evidence type="ECO:0000259" key="1">
    <source>
        <dbReference type="PROSITE" id="PS50206"/>
    </source>
</evidence>
<dbReference type="CDD" id="cd00158">
    <property type="entry name" value="RHOD"/>
    <property type="match status" value="1"/>
</dbReference>
<dbReference type="EMBL" id="UINC01171976">
    <property type="protein sequence ID" value="SVD76820.1"/>
    <property type="molecule type" value="Genomic_DNA"/>
</dbReference>
<dbReference type="PROSITE" id="PS50206">
    <property type="entry name" value="RHODANESE_3"/>
    <property type="match status" value="1"/>
</dbReference>
<protein>
    <recommendedName>
        <fullName evidence="1">Rhodanese domain-containing protein</fullName>
    </recommendedName>
</protein>
<dbReference type="AlphaFoldDB" id="A0A382Y101"/>
<dbReference type="Gene3D" id="3.40.250.10">
    <property type="entry name" value="Rhodanese-like domain"/>
    <property type="match status" value="1"/>
</dbReference>
<gene>
    <name evidence="2" type="ORF">METZ01_LOCUS429674</name>
</gene>
<feature type="domain" description="Rhodanese" evidence="1">
    <location>
        <begin position="15"/>
        <end position="106"/>
    </location>
</feature>
<evidence type="ECO:0000313" key="2">
    <source>
        <dbReference type="EMBL" id="SVD76820.1"/>
    </source>
</evidence>
<name>A0A382Y101_9ZZZZ</name>